<feature type="compositionally biased region" description="Basic and acidic residues" evidence="8">
    <location>
        <begin position="239"/>
        <end position="261"/>
    </location>
</feature>
<evidence type="ECO:0000259" key="9">
    <source>
        <dbReference type="Pfam" id="PF03372"/>
    </source>
</evidence>
<proteinExistence type="inferred from homology"/>
<feature type="region of interest" description="Disordered" evidence="8">
    <location>
        <begin position="239"/>
        <end position="270"/>
    </location>
</feature>
<feature type="active site" evidence="5">
    <location>
        <position position="113"/>
    </location>
</feature>
<evidence type="ECO:0000256" key="3">
    <source>
        <dbReference type="ARBA" id="ARBA00022801"/>
    </source>
</evidence>
<reference evidence="10 11" key="1">
    <citation type="submission" date="2019-03" db="EMBL/GenBank/DDBJ databases">
        <title>The complete genome sequence of Swingsia_sp. F3b2 LMG30590(T).</title>
        <authorList>
            <person name="Chua K.-O."/>
            <person name="Chan K.-G."/>
            <person name="See-Too W.-S."/>
        </authorList>
    </citation>
    <scope>NUCLEOTIDE SEQUENCE [LARGE SCALE GENOMIC DNA]</scope>
    <source>
        <strain evidence="10 11">F3b2</strain>
    </source>
</reference>
<dbReference type="GO" id="GO:0046872">
    <property type="term" value="F:metal ion binding"/>
    <property type="evidence" value="ECO:0007669"/>
    <property type="project" value="UniProtKB-KW"/>
</dbReference>
<keyword evidence="2 6" id="KW-0479">Metal-binding</keyword>
<organism evidence="10 11">
    <name type="scientific">Formicincola oecophyllae</name>
    <dbReference type="NCBI Taxonomy" id="2558361"/>
    <lineage>
        <taxon>Bacteria</taxon>
        <taxon>Pseudomonadati</taxon>
        <taxon>Pseudomonadota</taxon>
        <taxon>Alphaproteobacteria</taxon>
        <taxon>Acetobacterales</taxon>
        <taxon>Acetobacteraceae</taxon>
        <taxon>Formicincola</taxon>
    </lineage>
</organism>
<feature type="active site" description="Proton donor/acceptor" evidence="5">
    <location>
        <position position="154"/>
    </location>
</feature>
<sequence length="270" mass="28998">MSLTLASWNINSVRARAGLVAGWMDRHPDCALLGLQEIKCTESQFPTTFAQSGHRTAVKGQKAYNGVAILGRQDMVVVQDHLAAFVDSTTQDGSPAARYLEVESAGIHMASLYVPNGNSGGEAGLATKLSFLEALAARAKALLDKHVPFALMGDFNICPTPLDHAPGTLAPEDALLLPSVQAAYRRLANLGLTDAYRALHPQEAGYTFWDYQGGARKRGAGLRIDMALLSPRLADRLESAEVDAKQRDTTLGGEKPEKPSDHAPLVVKLR</sequence>
<dbReference type="EMBL" id="CP038231">
    <property type="protein sequence ID" value="QDH13848.1"/>
    <property type="molecule type" value="Genomic_DNA"/>
</dbReference>
<name>A0A4Y6UB96_9PROT</name>
<accession>A0A4Y6UB96</accession>
<dbReference type="RefSeq" id="WP_141443556.1">
    <property type="nucleotide sequence ID" value="NZ_CP038231.1"/>
</dbReference>
<evidence type="ECO:0000256" key="1">
    <source>
        <dbReference type="ARBA" id="ARBA00007092"/>
    </source>
</evidence>
<feature type="binding site" evidence="6">
    <location>
        <position position="156"/>
    </location>
    <ligand>
        <name>Mg(2+)</name>
        <dbReference type="ChEBI" id="CHEBI:18420"/>
        <label>1</label>
    </ligand>
</feature>
<dbReference type="SUPFAM" id="SSF56219">
    <property type="entry name" value="DNase I-like"/>
    <property type="match status" value="1"/>
</dbReference>
<feature type="binding site" evidence="6">
    <location>
        <position position="9"/>
    </location>
    <ligand>
        <name>Mg(2+)</name>
        <dbReference type="ChEBI" id="CHEBI:18420"/>
        <label>1</label>
    </ligand>
</feature>
<feature type="site" description="Interaction with DNA substrate" evidence="7">
    <location>
        <position position="262"/>
    </location>
</feature>
<gene>
    <name evidence="10" type="ORF">E3E12_06215</name>
</gene>
<dbReference type="PROSITE" id="PS51435">
    <property type="entry name" value="AP_NUCLEASE_F1_4"/>
    <property type="match status" value="1"/>
</dbReference>
<dbReference type="InterPro" id="IPR005135">
    <property type="entry name" value="Endo/exonuclease/phosphatase"/>
</dbReference>
<dbReference type="PANTHER" id="PTHR43250">
    <property type="entry name" value="EXODEOXYRIBONUCLEASE III"/>
    <property type="match status" value="1"/>
</dbReference>
<evidence type="ECO:0000256" key="8">
    <source>
        <dbReference type="SAM" id="MobiDB-lite"/>
    </source>
</evidence>
<feature type="binding site" evidence="6">
    <location>
        <position position="261"/>
    </location>
    <ligand>
        <name>Mg(2+)</name>
        <dbReference type="ChEBI" id="CHEBI:18420"/>
        <label>1</label>
    </ligand>
</feature>
<evidence type="ECO:0000256" key="5">
    <source>
        <dbReference type="PIRSR" id="PIRSR604808-1"/>
    </source>
</evidence>
<dbReference type="InterPro" id="IPR037493">
    <property type="entry name" value="ExoIII-like"/>
</dbReference>
<evidence type="ECO:0000313" key="11">
    <source>
        <dbReference type="Proteomes" id="UP000318709"/>
    </source>
</evidence>
<keyword evidence="11" id="KW-1185">Reference proteome</keyword>
<dbReference type="NCBIfam" id="TIGR00633">
    <property type="entry name" value="xth"/>
    <property type="match status" value="1"/>
</dbReference>
<comment type="cofactor">
    <cofactor evidence="6">
        <name>Mg(2+)</name>
        <dbReference type="ChEBI" id="CHEBI:18420"/>
    </cofactor>
    <cofactor evidence="6">
        <name>Mn(2+)</name>
        <dbReference type="ChEBI" id="CHEBI:29035"/>
    </cofactor>
    <text evidence="6">Probably binds two magnesium or manganese ions per subunit.</text>
</comment>
<feature type="domain" description="Endonuclease/exonuclease/phosphatase" evidence="9">
    <location>
        <begin position="6"/>
        <end position="262"/>
    </location>
</feature>
<dbReference type="AlphaFoldDB" id="A0A4Y6UB96"/>
<dbReference type="GO" id="GO:0006281">
    <property type="term" value="P:DNA repair"/>
    <property type="evidence" value="ECO:0007669"/>
    <property type="project" value="InterPro"/>
</dbReference>
<evidence type="ECO:0000256" key="7">
    <source>
        <dbReference type="PIRSR" id="PIRSR604808-3"/>
    </source>
</evidence>
<feature type="site" description="Important for catalytic activity" evidence="7">
    <location>
        <position position="225"/>
    </location>
</feature>
<feature type="active site" description="Proton acceptor" evidence="5">
    <location>
        <position position="262"/>
    </location>
</feature>
<dbReference type="PANTHER" id="PTHR43250:SF2">
    <property type="entry name" value="EXODEOXYRIBONUCLEASE III"/>
    <property type="match status" value="1"/>
</dbReference>
<dbReference type="InterPro" id="IPR004808">
    <property type="entry name" value="AP_endonuc_1"/>
</dbReference>
<keyword evidence="3" id="KW-0378">Hydrolase</keyword>
<dbReference type="Pfam" id="PF03372">
    <property type="entry name" value="Exo_endo_phos"/>
    <property type="match status" value="1"/>
</dbReference>
<feature type="site" description="Transition state stabilizer" evidence="7">
    <location>
        <position position="156"/>
    </location>
</feature>
<dbReference type="InterPro" id="IPR036691">
    <property type="entry name" value="Endo/exonu/phosph_ase_sf"/>
</dbReference>
<dbReference type="Proteomes" id="UP000318709">
    <property type="component" value="Chromosome"/>
</dbReference>
<protein>
    <submittedName>
        <fullName evidence="10">Exodeoxyribonuclease III</fullName>
    </submittedName>
</protein>
<dbReference type="GO" id="GO:0008311">
    <property type="term" value="F:double-stranded DNA 3'-5' DNA exonuclease activity"/>
    <property type="evidence" value="ECO:0007669"/>
    <property type="project" value="InterPro"/>
</dbReference>
<feature type="binding site" evidence="6">
    <location>
        <position position="154"/>
    </location>
    <ligand>
        <name>Mg(2+)</name>
        <dbReference type="ChEBI" id="CHEBI:18420"/>
        <label>1</label>
    </ligand>
</feature>
<evidence type="ECO:0000256" key="6">
    <source>
        <dbReference type="PIRSR" id="PIRSR604808-2"/>
    </source>
</evidence>
<keyword evidence="4 6" id="KW-0460">Magnesium</keyword>
<evidence type="ECO:0000313" key="10">
    <source>
        <dbReference type="EMBL" id="QDH13848.1"/>
    </source>
</evidence>
<dbReference type="Gene3D" id="3.60.10.10">
    <property type="entry name" value="Endonuclease/exonuclease/phosphatase"/>
    <property type="match status" value="1"/>
</dbReference>
<dbReference type="OrthoDB" id="9803914at2"/>
<feature type="binding site" evidence="6">
    <location>
        <position position="37"/>
    </location>
    <ligand>
        <name>Mg(2+)</name>
        <dbReference type="ChEBI" id="CHEBI:18420"/>
        <label>1</label>
    </ligand>
</feature>
<keyword evidence="6" id="KW-0464">Manganese</keyword>
<evidence type="ECO:0000256" key="2">
    <source>
        <dbReference type="ARBA" id="ARBA00022723"/>
    </source>
</evidence>
<comment type="similarity">
    <text evidence="1">Belongs to the DNA repair enzymes AP/ExoA family.</text>
</comment>
<feature type="binding site" evidence="6">
    <location>
        <position position="262"/>
    </location>
    <ligand>
        <name>Mg(2+)</name>
        <dbReference type="ChEBI" id="CHEBI:18420"/>
        <label>1</label>
    </ligand>
</feature>
<dbReference type="KEGG" id="swf:E3E12_06215"/>
<evidence type="ECO:0000256" key="4">
    <source>
        <dbReference type="ARBA" id="ARBA00022842"/>
    </source>
</evidence>